<comment type="caution">
    <text evidence="1">The sequence shown here is derived from an EMBL/GenBank/DDBJ whole genome shotgun (WGS) entry which is preliminary data.</text>
</comment>
<organism evidence="1 2">
    <name type="scientific">Erwinia persicina</name>
    <dbReference type="NCBI Taxonomy" id="55211"/>
    <lineage>
        <taxon>Bacteria</taxon>
        <taxon>Pseudomonadati</taxon>
        <taxon>Pseudomonadota</taxon>
        <taxon>Gammaproteobacteria</taxon>
        <taxon>Enterobacterales</taxon>
        <taxon>Erwiniaceae</taxon>
        <taxon>Erwinia</taxon>
    </lineage>
</organism>
<name>A0A4U3F6J9_9GAMM</name>
<dbReference type="RefSeq" id="WP_137269548.1">
    <property type="nucleotide sequence ID" value="NZ_QGAC01000014.1"/>
</dbReference>
<accession>A0A4U3F6J9</accession>
<proteinExistence type="predicted"/>
<evidence type="ECO:0000313" key="1">
    <source>
        <dbReference type="EMBL" id="TKJ88700.1"/>
    </source>
</evidence>
<protein>
    <submittedName>
        <fullName evidence="1">Uncharacterized protein</fullName>
    </submittedName>
</protein>
<dbReference type="Proteomes" id="UP000306393">
    <property type="component" value="Unassembled WGS sequence"/>
</dbReference>
<dbReference type="EMBL" id="QGAC01000014">
    <property type="protein sequence ID" value="TKJ88700.1"/>
    <property type="molecule type" value="Genomic_DNA"/>
</dbReference>
<dbReference type="AlphaFoldDB" id="A0A4U3F6J9"/>
<gene>
    <name evidence="1" type="ORF">EpCFBP13511_14815</name>
</gene>
<reference evidence="1 2" key="1">
    <citation type="journal article" date="2019" name="Sci. Rep.">
        <title>Differences in resource use lead to coexistence of seed-transmitted microbial populations.</title>
        <authorList>
            <person name="Torres-Cortes G."/>
            <person name="Garcia B.J."/>
            <person name="Compant S."/>
            <person name="Rezki S."/>
            <person name="Jones P."/>
            <person name="Preveaux A."/>
            <person name="Briand M."/>
            <person name="Roulet A."/>
            <person name="Bouchez O."/>
            <person name="Jacobson D."/>
            <person name="Barret M."/>
        </authorList>
    </citation>
    <scope>NUCLEOTIDE SEQUENCE [LARGE SCALE GENOMIC DNA]</scope>
    <source>
        <strain evidence="1 2">CFBP13511</strain>
    </source>
</reference>
<sequence length="112" mass="12827">MIDSGKMNSLAARLQTLIEKDFPDLDKKLEKLLFTFPVLEGEELEKTTGEVQDLDIYIGKEYDDIILTANVWLQSGEITDLQSDHLNLVANDFLAARQDIIFKYGFDQQETQ</sequence>
<evidence type="ECO:0000313" key="2">
    <source>
        <dbReference type="Proteomes" id="UP000306393"/>
    </source>
</evidence>